<sequence length="346" mass="37319">MAPVQNARLIYKSVPEGYPIPGQTTVYDTNDSIDLENAPLNGGFLAKTLILSIDPFLRGKMRKPEKKSYSAEFKIGEPLYSYGVARVLRSATPEVKVGQYITGNFISFSEYAICPPTVLPSLTVVDKRPDLELRTYVGAAGMPGQTAYSGWKEHADPKPNDVVFVTTGAGPVGSLVIQLAKQAGCKVIASAGSEDKVAFMKSIGADVAFNYKTTDTREVLQKEGPIDIYWDHVGGEILDAVIEFSAENARLILCGSISGYNTGGAAPIKNLSMAVGKCLHLHGILVFRIFHKHAKAFWEEIPPKLASGEIKFREEVTKGLDKAGDVILAVQKGTNTGKAIVVVAEE</sequence>
<feature type="domain" description="Enoyl reductase (ER)" evidence="2">
    <location>
        <begin position="28"/>
        <end position="341"/>
    </location>
</feature>
<dbReference type="SUPFAM" id="SSF50129">
    <property type="entry name" value="GroES-like"/>
    <property type="match status" value="1"/>
</dbReference>
<evidence type="ECO:0000259" key="2">
    <source>
        <dbReference type="SMART" id="SM00829"/>
    </source>
</evidence>
<dbReference type="Proteomes" id="UP000815677">
    <property type="component" value="Unassembled WGS sequence"/>
</dbReference>
<dbReference type="PANTHER" id="PTHR43205">
    <property type="entry name" value="PROSTAGLANDIN REDUCTASE"/>
    <property type="match status" value="1"/>
</dbReference>
<dbReference type="SMART" id="SM00829">
    <property type="entry name" value="PKS_ER"/>
    <property type="match status" value="1"/>
</dbReference>
<dbReference type="InterPro" id="IPR045010">
    <property type="entry name" value="MDR_fam"/>
</dbReference>
<protein>
    <submittedName>
        <fullName evidence="3">NAD(P)-binding protein</fullName>
    </submittedName>
</protein>
<name>A0ABQ0M8Y8_MYCCL</name>
<keyword evidence="4" id="KW-1185">Reference proteome</keyword>
<dbReference type="InterPro" id="IPR036291">
    <property type="entry name" value="NAD(P)-bd_dom_sf"/>
</dbReference>
<dbReference type="InterPro" id="IPR013149">
    <property type="entry name" value="ADH-like_C"/>
</dbReference>
<dbReference type="CDD" id="cd05288">
    <property type="entry name" value="PGDH"/>
    <property type="match status" value="1"/>
</dbReference>
<reference evidence="3" key="1">
    <citation type="submission" date="2014-09" db="EMBL/GenBank/DDBJ databases">
        <title>Genome sequence of the luminous mushroom Mycena chlorophos for searching fungal bioluminescence genes.</title>
        <authorList>
            <person name="Tanaka Y."/>
            <person name="Kasuga D."/>
            <person name="Oba Y."/>
            <person name="Hase S."/>
            <person name="Sato K."/>
            <person name="Oba Y."/>
            <person name="Sakakibara Y."/>
        </authorList>
    </citation>
    <scope>NUCLEOTIDE SEQUENCE</scope>
</reference>
<dbReference type="Pfam" id="PF16884">
    <property type="entry name" value="ADH_N_2"/>
    <property type="match status" value="1"/>
</dbReference>
<dbReference type="InterPro" id="IPR020843">
    <property type="entry name" value="ER"/>
</dbReference>
<dbReference type="EMBL" id="DF849752">
    <property type="protein sequence ID" value="GAT58601.1"/>
    <property type="molecule type" value="Genomic_DNA"/>
</dbReference>
<gene>
    <name evidence="3" type="ORF">MCHLO_15012</name>
</gene>
<keyword evidence="1" id="KW-0560">Oxidoreductase</keyword>
<evidence type="ECO:0000256" key="1">
    <source>
        <dbReference type="ARBA" id="ARBA00023002"/>
    </source>
</evidence>
<dbReference type="Gene3D" id="3.90.180.10">
    <property type="entry name" value="Medium-chain alcohol dehydrogenases, catalytic domain"/>
    <property type="match status" value="1"/>
</dbReference>
<dbReference type="SUPFAM" id="SSF51735">
    <property type="entry name" value="NAD(P)-binding Rossmann-fold domains"/>
    <property type="match status" value="1"/>
</dbReference>
<dbReference type="PANTHER" id="PTHR43205:SF7">
    <property type="entry name" value="PROSTAGLANDIN REDUCTASE 1"/>
    <property type="match status" value="1"/>
</dbReference>
<proteinExistence type="predicted"/>
<organism evidence="3 4">
    <name type="scientific">Mycena chlorophos</name>
    <name type="common">Agaric fungus</name>
    <name type="synonym">Agaricus chlorophos</name>
    <dbReference type="NCBI Taxonomy" id="658473"/>
    <lineage>
        <taxon>Eukaryota</taxon>
        <taxon>Fungi</taxon>
        <taxon>Dikarya</taxon>
        <taxon>Basidiomycota</taxon>
        <taxon>Agaricomycotina</taxon>
        <taxon>Agaricomycetes</taxon>
        <taxon>Agaricomycetidae</taxon>
        <taxon>Agaricales</taxon>
        <taxon>Marasmiineae</taxon>
        <taxon>Mycenaceae</taxon>
        <taxon>Mycena</taxon>
    </lineage>
</organism>
<evidence type="ECO:0000313" key="3">
    <source>
        <dbReference type="EMBL" id="GAT58601.1"/>
    </source>
</evidence>
<dbReference type="InterPro" id="IPR041694">
    <property type="entry name" value="ADH_N_2"/>
</dbReference>
<dbReference type="Gene3D" id="3.40.50.720">
    <property type="entry name" value="NAD(P)-binding Rossmann-like Domain"/>
    <property type="match status" value="1"/>
</dbReference>
<dbReference type="Pfam" id="PF00107">
    <property type="entry name" value="ADH_zinc_N"/>
    <property type="match status" value="1"/>
</dbReference>
<accession>A0ABQ0M8Y8</accession>
<evidence type="ECO:0000313" key="4">
    <source>
        <dbReference type="Proteomes" id="UP000815677"/>
    </source>
</evidence>
<dbReference type="InterPro" id="IPR011032">
    <property type="entry name" value="GroES-like_sf"/>
</dbReference>